<accession>A0ABW9YQQ1</accession>
<dbReference type="Pfam" id="PF00990">
    <property type="entry name" value="GGDEF"/>
    <property type="match status" value="1"/>
</dbReference>
<gene>
    <name evidence="2" type="ORF">EIZ48_25600</name>
</gene>
<dbReference type="Gene3D" id="3.30.70.270">
    <property type="match status" value="1"/>
</dbReference>
<organism evidence="2 3">
    <name type="scientific">Photobacterium alginatilyticum</name>
    <dbReference type="NCBI Taxonomy" id="1775171"/>
    <lineage>
        <taxon>Bacteria</taxon>
        <taxon>Pseudomonadati</taxon>
        <taxon>Pseudomonadota</taxon>
        <taxon>Gammaproteobacteria</taxon>
        <taxon>Vibrionales</taxon>
        <taxon>Vibrionaceae</taxon>
        <taxon>Photobacterium</taxon>
    </lineage>
</organism>
<dbReference type="InterPro" id="IPR000014">
    <property type="entry name" value="PAS"/>
</dbReference>
<keyword evidence="3" id="KW-1185">Reference proteome</keyword>
<dbReference type="SMART" id="SM00267">
    <property type="entry name" value="GGDEF"/>
    <property type="match status" value="1"/>
</dbReference>
<dbReference type="SUPFAM" id="SSF55785">
    <property type="entry name" value="PYP-like sensor domain (PAS domain)"/>
    <property type="match status" value="1"/>
</dbReference>
<dbReference type="PROSITE" id="PS50887">
    <property type="entry name" value="GGDEF"/>
    <property type="match status" value="1"/>
</dbReference>
<evidence type="ECO:0000313" key="3">
    <source>
        <dbReference type="Proteomes" id="UP000738517"/>
    </source>
</evidence>
<feature type="domain" description="GGDEF" evidence="1">
    <location>
        <begin position="242"/>
        <end position="375"/>
    </location>
</feature>
<dbReference type="RefSeq" id="WP_160657971.1">
    <property type="nucleotide sequence ID" value="NZ_RSEJ01000039.1"/>
</dbReference>
<evidence type="ECO:0000313" key="2">
    <source>
        <dbReference type="EMBL" id="NBI55892.1"/>
    </source>
</evidence>
<comment type="caution">
    <text evidence="2">The sequence shown here is derived from an EMBL/GenBank/DDBJ whole genome shotgun (WGS) entry which is preliminary data.</text>
</comment>
<dbReference type="EMBL" id="RSEJ01000039">
    <property type="protein sequence ID" value="NBI55892.1"/>
    <property type="molecule type" value="Genomic_DNA"/>
</dbReference>
<dbReference type="PANTHER" id="PTHR44757">
    <property type="entry name" value="DIGUANYLATE CYCLASE DGCP"/>
    <property type="match status" value="1"/>
</dbReference>
<dbReference type="SUPFAM" id="SSF55073">
    <property type="entry name" value="Nucleotide cyclase"/>
    <property type="match status" value="1"/>
</dbReference>
<dbReference type="InterPro" id="IPR035965">
    <property type="entry name" value="PAS-like_dom_sf"/>
</dbReference>
<dbReference type="PANTHER" id="PTHR44757:SF2">
    <property type="entry name" value="BIOFILM ARCHITECTURE MAINTENANCE PROTEIN MBAA"/>
    <property type="match status" value="1"/>
</dbReference>
<dbReference type="Gene3D" id="3.30.450.20">
    <property type="entry name" value="PAS domain"/>
    <property type="match status" value="1"/>
</dbReference>
<reference evidence="2 3" key="1">
    <citation type="journal article" date="2017" name="Int. J. Syst. Evol. Microbiol.">
        <title>Photobacterium alginatilyticum sp. nov., a marine bacterium isolated from bottom seawater.</title>
        <authorList>
            <person name="Wang X."/>
            <person name="Wang Y."/>
            <person name="Yang X."/>
            <person name="Sun H."/>
            <person name="Li B."/>
            <person name="Zhang X.H."/>
        </authorList>
    </citation>
    <scope>NUCLEOTIDE SEQUENCE [LARGE SCALE GENOMIC DNA]</scope>
    <source>
        <strain evidence="2 3">P03D4</strain>
    </source>
</reference>
<proteinExistence type="predicted"/>
<evidence type="ECO:0000259" key="1">
    <source>
        <dbReference type="PROSITE" id="PS50887"/>
    </source>
</evidence>
<dbReference type="InterPro" id="IPR000160">
    <property type="entry name" value="GGDEF_dom"/>
</dbReference>
<dbReference type="CDD" id="cd01949">
    <property type="entry name" value="GGDEF"/>
    <property type="match status" value="1"/>
</dbReference>
<dbReference type="InterPro" id="IPR043128">
    <property type="entry name" value="Rev_trsase/Diguanyl_cyclase"/>
</dbReference>
<dbReference type="InterPro" id="IPR052155">
    <property type="entry name" value="Biofilm_reg_signaling"/>
</dbReference>
<dbReference type="InterPro" id="IPR029787">
    <property type="entry name" value="Nucleotide_cyclase"/>
</dbReference>
<sequence>MKIIKIILWGSGNDELFYENKAKHCVAYKLPIDIIRIIFAVAVYVNFLFARNVSSNHGSVKFGVNQHVKRITKKLASAFLSVFKNDETTFQSLLFNTDDAIYIINPISMKIIGCNRNAFGRLQYSYNEMLRMRFSQIDSTNGAIGRWNEIIDLVERKKSITIESTHLRKDNSPIPVEVNISVGRYNGSECFVAIVRDLRLQELDKEKLWIEANIDPLTRLPNRRIFKDKLIKILDDNMGVDGFVVMFYIDIDHFKKLNDTLGHSVGDEVLVTVAHRLKHCIRGDDCIARFGGDEFVMVFTGLKSSAISPITNKIKGVFSEKVKTREYLLNVNASIGVGVFDTNNLDLDMGIDLVDKAMYQAKKSNGTSIYFHLEEM</sequence>
<dbReference type="Pfam" id="PF13426">
    <property type="entry name" value="PAS_9"/>
    <property type="match status" value="1"/>
</dbReference>
<name>A0ABW9YQQ1_9GAMM</name>
<dbReference type="NCBIfam" id="TIGR00254">
    <property type="entry name" value="GGDEF"/>
    <property type="match status" value="1"/>
</dbReference>
<protein>
    <submittedName>
        <fullName evidence="2">Diguanylate cyclase</fullName>
    </submittedName>
</protein>
<dbReference type="Proteomes" id="UP000738517">
    <property type="component" value="Unassembled WGS sequence"/>
</dbReference>